<dbReference type="RefSeq" id="WP_258784661.1">
    <property type="nucleotide sequence ID" value="NZ_JANUGQ010000001.1"/>
</dbReference>
<dbReference type="EMBL" id="JANUGQ010000001">
    <property type="protein sequence ID" value="MCS0634125.1"/>
    <property type="molecule type" value="Genomic_DNA"/>
</dbReference>
<protein>
    <recommendedName>
        <fullName evidence="3">Transcriptional regulator</fullName>
    </recommendedName>
</protein>
<dbReference type="InterPro" id="IPR011990">
    <property type="entry name" value="TPR-like_helical_dom_sf"/>
</dbReference>
<name>A0ABT2C9X0_9ACTN</name>
<evidence type="ECO:0000313" key="2">
    <source>
        <dbReference type="Proteomes" id="UP001431313"/>
    </source>
</evidence>
<evidence type="ECO:0008006" key="3">
    <source>
        <dbReference type="Google" id="ProtNLM"/>
    </source>
</evidence>
<sequence>MTATQFARGQRAIQALEVMGNDSVSTLPVVLGDLIAHYTLTVCSMPPADVYDELLTVRAYTSGVLETRMPEKKRREITLSVGWLSCLLGIAACDMGTHAAAHIWCSDTERRSQEVGHPELSGWAVLTKSLIAFYQGRPHQSLLLASQGQGSTASGTLVHTKLATQEMRAAAMTGDADRTEKARRYATNEIARLPADVSVTGAFSISPGEDPPYTATSLMLLGRHEEAVSATKQVLQVLYRPDARQRGEHPSSYARALLILGLAQAGAGNVDEAVSAGHEALSGSRPAWPTVTLAGQLSRALEGRFAKAFQVEEYRDRYLEVTSQLTGNTI</sequence>
<gene>
    <name evidence="1" type="ORF">NX801_00280</name>
</gene>
<comment type="caution">
    <text evidence="1">The sequence shown here is derived from an EMBL/GenBank/DDBJ whole genome shotgun (WGS) entry which is preliminary data.</text>
</comment>
<accession>A0ABT2C9X0</accession>
<dbReference type="Proteomes" id="UP001431313">
    <property type="component" value="Unassembled WGS sequence"/>
</dbReference>
<keyword evidence="2" id="KW-1185">Reference proteome</keyword>
<organism evidence="1 2">
    <name type="scientific">Streptomyces pyxinae</name>
    <dbReference type="NCBI Taxonomy" id="2970734"/>
    <lineage>
        <taxon>Bacteria</taxon>
        <taxon>Bacillati</taxon>
        <taxon>Actinomycetota</taxon>
        <taxon>Actinomycetes</taxon>
        <taxon>Kitasatosporales</taxon>
        <taxon>Streptomycetaceae</taxon>
        <taxon>Streptomyces</taxon>
    </lineage>
</organism>
<dbReference type="SUPFAM" id="SSF48452">
    <property type="entry name" value="TPR-like"/>
    <property type="match status" value="1"/>
</dbReference>
<reference evidence="1" key="1">
    <citation type="submission" date="2022-08" db="EMBL/GenBank/DDBJ databases">
        <authorList>
            <person name="Somphong A."/>
            <person name="Phongsopitanun W."/>
        </authorList>
    </citation>
    <scope>NUCLEOTIDE SEQUENCE</scope>
    <source>
        <strain evidence="1">LP05-1</strain>
    </source>
</reference>
<proteinExistence type="predicted"/>
<evidence type="ECO:0000313" key="1">
    <source>
        <dbReference type="EMBL" id="MCS0634125.1"/>
    </source>
</evidence>
<dbReference type="Gene3D" id="1.25.40.10">
    <property type="entry name" value="Tetratricopeptide repeat domain"/>
    <property type="match status" value="1"/>
</dbReference>